<accession>A0ABT9W0V5</accession>
<protein>
    <submittedName>
        <fullName evidence="1">D-arabinose 1-dehydrogenase-like Zn-dependent alcohol dehydrogenase</fullName>
    </submittedName>
</protein>
<comment type="caution">
    <text evidence="1">The sequence shown here is derived from an EMBL/GenBank/DDBJ whole genome shotgun (WGS) entry which is preliminary data.</text>
</comment>
<keyword evidence="2" id="KW-1185">Reference proteome</keyword>
<dbReference type="RefSeq" id="WP_307395363.1">
    <property type="nucleotide sequence ID" value="NZ_BAAADK010000003.1"/>
</dbReference>
<organism evidence="1 2">
    <name type="scientific">Caldalkalibacillus horti</name>
    <dbReference type="NCBI Taxonomy" id="77523"/>
    <lineage>
        <taxon>Bacteria</taxon>
        <taxon>Bacillati</taxon>
        <taxon>Bacillota</taxon>
        <taxon>Bacilli</taxon>
        <taxon>Bacillales</taxon>
        <taxon>Bacillaceae</taxon>
        <taxon>Caldalkalibacillus</taxon>
    </lineage>
</organism>
<reference evidence="1 2" key="1">
    <citation type="submission" date="2023-07" db="EMBL/GenBank/DDBJ databases">
        <title>Genomic Encyclopedia of Type Strains, Phase IV (KMG-IV): sequencing the most valuable type-strain genomes for metagenomic binning, comparative biology and taxonomic classification.</title>
        <authorList>
            <person name="Goeker M."/>
        </authorList>
    </citation>
    <scope>NUCLEOTIDE SEQUENCE [LARGE SCALE GENOMIC DNA]</scope>
    <source>
        <strain evidence="1 2">DSM 12751</strain>
    </source>
</reference>
<dbReference type="Proteomes" id="UP001235840">
    <property type="component" value="Unassembled WGS sequence"/>
</dbReference>
<name>A0ABT9W0V5_9BACI</name>
<dbReference type="EMBL" id="JAUSTY010000011">
    <property type="protein sequence ID" value="MDQ0166841.1"/>
    <property type="molecule type" value="Genomic_DNA"/>
</dbReference>
<gene>
    <name evidence="1" type="ORF">J2S11_002757</name>
</gene>
<sequence length="101" mass="11870">MVVEIHCAHTQFYYEFSDDLAEQAYELQLEFDEWLRNVEGNHPFKQYWEMIDPDGTISFAGYVNSFGPDEFVAWLNIEKFKDEVAKAIDLPDFPASVSIYF</sequence>
<proteinExistence type="predicted"/>
<evidence type="ECO:0000313" key="2">
    <source>
        <dbReference type="Proteomes" id="UP001235840"/>
    </source>
</evidence>
<evidence type="ECO:0000313" key="1">
    <source>
        <dbReference type="EMBL" id="MDQ0166841.1"/>
    </source>
</evidence>